<dbReference type="GeneTree" id="ENSGT01030000234551"/>
<reference evidence="10" key="3">
    <citation type="submission" date="2025-08" db="UniProtKB">
        <authorList>
            <consortium name="Ensembl"/>
        </authorList>
    </citation>
    <scope>IDENTIFICATION</scope>
</reference>
<evidence type="ECO:0000256" key="4">
    <source>
        <dbReference type="ARBA" id="ARBA00022825"/>
    </source>
</evidence>
<dbReference type="InterPro" id="IPR043504">
    <property type="entry name" value="Peptidase_S1_PA_chymotrypsin"/>
</dbReference>
<evidence type="ECO:0000256" key="6">
    <source>
        <dbReference type="ARBA" id="ARBA00023157"/>
    </source>
</evidence>
<keyword evidence="4 7" id="KW-0720">Serine protease</keyword>
<keyword evidence="5" id="KW-0865">Zymogen</keyword>
<sequence>VVGLLPWAFLLPPGGWAGEIIGGKEAQPHSRPYMAYLYIQHGDKYKYCGGFLVAENFVLTAAHCQGDRITVYLGAHNIRQQEPSRQEIPVRRQIPHRQYNRETLNNDIMLLQLSRNATLTKEVGLVRLTTGHRRVSPGTMCSATGWGLTSFFTGTDTLLEVNLSVVTDDLCQKRYRSYFPSTMLCVGDPCDPKSTYSGDSGGPLVCDGVVEGITSFGAYDSIDPPVGFTRISHFVPWIKANMQ</sequence>
<dbReference type="InterPro" id="IPR001254">
    <property type="entry name" value="Trypsin_dom"/>
</dbReference>
<dbReference type="GO" id="GO:0006508">
    <property type="term" value="P:proteolysis"/>
    <property type="evidence" value="ECO:0007669"/>
    <property type="project" value="UniProtKB-KW"/>
</dbReference>
<name>K7FLU9_PELSI</name>
<dbReference type="PROSITE" id="PS50240">
    <property type="entry name" value="TRYPSIN_DOM"/>
    <property type="match status" value="1"/>
</dbReference>
<reference evidence="11" key="2">
    <citation type="journal article" date="2013" name="Nat. Genet.">
        <title>The draft genomes of soft-shell turtle and green sea turtle yield insights into the development and evolution of the turtle-specific body plan.</title>
        <authorList>
            <person name="Wang Z."/>
            <person name="Pascual-Anaya J."/>
            <person name="Zadissa A."/>
            <person name="Li W."/>
            <person name="Niimura Y."/>
            <person name="Huang Z."/>
            <person name="Li C."/>
            <person name="White S."/>
            <person name="Xiong Z."/>
            <person name="Fang D."/>
            <person name="Wang B."/>
            <person name="Ming Y."/>
            <person name="Chen Y."/>
            <person name="Zheng Y."/>
            <person name="Kuraku S."/>
            <person name="Pignatelli M."/>
            <person name="Herrero J."/>
            <person name="Beal K."/>
            <person name="Nozawa M."/>
            <person name="Li Q."/>
            <person name="Wang J."/>
            <person name="Zhang H."/>
            <person name="Yu L."/>
            <person name="Shigenobu S."/>
            <person name="Wang J."/>
            <person name="Liu J."/>
            <person name="Flicek P."/>
            <person name="Searle S."/>
            <person name="Wang J."/>
            <person name="Kuratani S."/>
            <person name="Yin Y."/>
            <person name="Aken B."/>
            <person name="Zhang G."/>
            <person name="Irie N."/>
        </authorList>
    </citation>
    <scope>NUCLEOTIDE SEQUENCE [LARGE SCALE GENOMIC DNA]</scope>
    <source>
        <strain evidence="11">Daiwa-1</strain>
    </source>
</reference>
<dbReference type="SMART" id="SM00020">
    <property type="entry name" value="Tryp_SPc"/>
    <property type="match status" value="1"/>
</dbReference>
<dbReference type="PROSITE" id="PS00135">
    <property type="entry name" value="TRYPSIN_SER"/>
    <property type="match status" value="1"/>
</dbReference>
<keyword evidence="3 7" id="KW-0378">Hydrolase</keyword>
<keyword evidence="2 8" id="KW-0732">Signal</keyword>
<dbReference type="CDD" id="cd00190">
    <property type="entry name" value="Tryp_SPc"/>
    <property type="match status" value="1"/>
</dbReference>
<evidence type="ECO:0000256" key="5">
    <source>
        <dbReference type="ARBA" id="ARBA00023145"/>
    </source>
</evidence>
<organism evidence="10 11">
    <name type="scientific">Pelodiscus sinensis</name>
    <name type="common">Chinese softshell turtle</name>
    <name type="synonym">Trionyx sinensis</name>
    <dbReference type="NCBI Taxonomy" id="13735"/>
    <lineage>
        <taxon>Eukaryota</taxon>
        <taxon>Metazoa</taxon>
        <taxon>Chordata</taxon>
        <taxon>Craniata</taxon>
        <taxon>Vertebrata</taxon>
        <taxon>Euteleostomi</taxon>
        <taxon>Archelosauria</taxon>
        <taxon>Testudinata</taxon>
        <taxon>Testudines</taxon>
        <taxon>Cryptodira</taxon>
        <taxon>Trionychia</taxon>
        <taxon>Trionychidae</taxon>
        <taxon>Pelodiscus</taxon>
    </lineage>
</organism>
<keyword evidence="11" id="KW-1185">Reference proteome</keyword>
<feature type="signal peptide" evidence="8">
    <location>
        <begin position="1"/>
        <end position="17"/>
    </location>
</feature>
<feature type="chain" id="PRO_5003901887" description="Peptidase S1 domain-containing protein" evidence="8">
    <location>
        <begin position="18"/>
        <end position="243"/>
    </location>
</feature>
<dbReference type="InterPro" id="IPR009003">
    <property type="entry name" value="Peptidase_S1_PA"/>
</dbReference>
<evidence type="ECO:0000313" key="11">
    <source>
        <dbReference type="Proteomes" id="UP000007267"/>
    </source>
</evidence>
<dbReference type="InterPro" id="IPR018114">
    <property type="entry name" value="TRYPSIN_HIS"/>
</dbReference>
<evidence type="ECO:0000313" key="10">
    <source>
        <dbReference type="Ensembl" id="ENSPSIP00000009009.1"/>
    </source>
</evidence>
<dbReference type="GO" id="GO:0004252">
    <property type="term" value="F:serine-type endopeptidase activity"/>
    <property type="evidence" value="ECO:0007669"/>
    <property type="project" value="InterPro"/>
</dbReference>
<evidence type="ECO:0000256" key="1">
    <source>
        <dbReference type="ARBA" id="ARBA00022670"/>
    </source>
</evidence>
<protein>
    <recommendedName>
        <fullName evidence="9">Peptidase S1 domain-containing protein</fullName>
    </recommendedName>
</protein>
<dbReference type="SUPFAM" id="SSF50494">
    <property type="entry name" value="Trypsin-like serine proteases"/>
    <property type="match status" value="1"/>
</dbReference>
<evidence type="ECO:0000256" key="8">
    <source>
        <dbReference type="SAM" id="SignalP"/>
    </source>
</evidence>
<dbReference type="GO" id="GO:0005737">
    <property type="term" value="C:cytoplasm"/>
    <property type="evidence" value="ECO:0007669"/>
    <property type="project" value="TreeGrafter"/>
</dbReference>
<evidence type="ECO:0000256" key="3">
    <source>
        <dbReference type="ARBA" id="ARBA00022801"/>
    </source>
</evidence>
<dbReference type="OMA" id="CELYSGY"/>
<keyword evidence="6" id="KW-1015">Disulfide bond</keyword>
<dbReference type="HOGENOM" id="CLU_006842_1_0_1"/>
<evidence type="ECO:0000256" key="2">
    <source>
        <dbReference type="ARBA" id="ARBA00022729"/>
    </source>
</evidence>
<dbReference type="EMBL" id="AGCU01132071">
    <property type="status" value="NOT_ANNOTATED_CDS"/>
    <property type="molecule type" value="Genomic_DNA"/>
</dbReference>
<dbReference type="PANTHER" id="PTHR24271">
    <property type="entry name" value="KALLIKREIN-RELATED"/>
    <property type="match status" value="1"/>
</dbReference>
<dbReference type="STRING" id="13735.ENSPSIP00000009009"/>
<dbReference type="PRINTS" id="PR00722">
    <property type="entry name" value="CHYMOTRYPSIN"/>
</dbReference>
<dbReference type="AlphaFoldDB" id="K7FLU9"/>
<reference evidence="11" key="1">
    <citation type="submission" date="2011-10" db="EMBL/GenBank/DDBJ databases">
        <authorList>
            <consortium name="Soft-shell Turtle Genome Consortium"/>
        </authorList>
    </citation>
    <scope>NUCLEOTIDE SEQUENCE [LARGE SCALE GENOMIC DNA]</scope>
    <source>
        <strain evidence="11">Daiwa-1</strain>
    </source>
</reference>
<reference evidence="10" key="4">
    <citation type="submission" date="2025-09" db="UniProtKB">
        <authorList>
            <consortium name="Ensembl"/>
        </authorList>
    </citation>
    <scope>IDENTIFICATION</scope>
</reference>
<dbReference type="FunFam" id="2.40.10.10:FF:000005">
    <property type="entry name" value="Serine protease 37"/>
    <property type="match status" value="1"/>
</dbReference>
<dbReference type="eggNOG" id="KOG3627">
    <property type="taxonomic scope" value="Eukaryota"/>
</dbReference>
<feature type="domain" description="Peptidase S1" evidence="9">
    <location>
        <begin position="20"/>
        <end position="243"/>
    </location>
</feature>
<dbReference type="Gene3D" id="2.40.10.10">
    <property type="entry name" value="Trypsin-like serine proteases"/>
    <property type="match status" value="2"/>
</dbReference>
<dbReference type="InterPro" id="IPR033116">
    <property type="entry name" value="TRYPSIN_SER"/>
</dbReference>
<dbReference type="Pfam" id="PF00089">
    <property type="entry name" value="Trypsin"/>
    <property type="match status" value="1"/>
</dbReference>
<proteinExistence type="predicted"/>
<dbReference type="PANTHER" id="PTHR24271:SF81">
    <property type="entry name" value="GRANZYME B"/>
    <property type="match status" value="1"/>
</dbReference>
<dbReference type="InterPro" id="IPR001314">
    <property type="entry name" value="Peptidase_S1A"/>
</dbReference>
<dbReference type="PROSITE" id="PS00134">
    <property type="entry name" value="TRYPSIN_HIS"/>
    <property type="match status" value="1"/>
</dbReference>
<dbReference type="EMBL" id="AGCU01132073">
    <property type="status" value="NOT_ANNOTATED_CDS"/>
    <property type="molecule type" value="Genomic_DNA"/>
</dbReference>
<accession>K7FLU9</accession>
<dbReference type="Proteomes" id="UP000007267">
    <property type="component" value="Unassembled WGS sequence"/>
</dbReference>
<dbReference type="EMBL" id="AGCU01132072">
    <property type="status" value="NOT_ANNOTATED_CDS"/>
    <property type="molecule type" value="Genomic_DNA"/>
</dbReference>
<evidence type="ECO:0000259" key="9">
    <source>
        <dbReference type="PROSITE" id="PS50240"/>
    </source>
</evidence>
<dbReference type="Ensembl" id="ENSPSIT00000009055.1">
    <property type="protein sequence ID" value="ENSPSIP00000009009.1"/>
    <property type="gene ID" value="ENSPSIG00000008207.1"/>
</dbReference>
<keyword evidence="1 7" id="KW-0645">Protease</keyword>
<evidence type="ECO:0000256" key="7">
    <source>
        <dbReference type="RuleBase" id="RU363034"/>
    </source>
</evidence>